<protein>
    <submittedName>
        <fullName evidence="2">TraX protein</fullName>
    </submittedName>
</protein>
<organism evidence="2 3">
    <name type="scientific">Desulfosporosinus meridiei (strain ATCC BAA-275 / DSM 13257 / KCTC 12902 / NCIMB 13706 / S10)</name>
    <dbReference type="NCBI Taxonomy" id="768704"/>
    <lineage>
        <taxon>Bacteria</taxon>
        <taxon>Bacillati</taxon>
        <taxon>Bacillota</taxon>
        <taxon>Clostridia</taxon>
        <taxon>Eubacteriales</taxon>
        <taxon>Desulfitobacteriaceae</taxon>
        <taxon>Desulfosporosinus</taxon>
    </lineage>
</organism>
<feature type="transmembrane region" description="Helical" evidence="1">
    <location>
        <begin position="138"/>
        <end position="165"/>
    </location>
</feature>
<dbReference type="KEGG" id="dmi:Desmer_3397"/>
<keyword evidence="1" id="KW-1133">Transmembrane helix</keyword>
<feature type="transmembrane region" description="Helical" evidence="1">
    <location>
        <begin position="111"/>
        <end position="132"/>
    </location>
</feature>
<dbReference type="Proteomes" id="UP000005262">
    <property type="component" value="Chromosome"/>
</dbReference>
<name>J7IU56_DESMD</name>
<reference evidence="2 3" key="1">
    <citation type="journal article" date="2012" name="J. Bacteriol.">
        <title>Complete genome sequences of Desulfosporosinus orientis DSM765T, Desulfosporosinus youngiae DSM17734T, Desulfosporosinus meridiei DSM13257T, and Desulfosporosinus acidiphilus DSM22704T.</title>
        <authorList>
            <person name="Pester M."/>
            <person name="Brambilla E."/>
            <person name="Alazard D."/>
            <person name="Rattei T."/>
            <person name="Weinmaier T."/>
            <person name="Han J."/>
            <person name="Lucas S."/>
            <person name="Lapidus A."/>
            <person name="Cheng J.F."/>
            <person name="Goodwin L."/>
            <person name="Pitluck S."/>
            <person name="Peters L."/>
            <person name="Ovchinnikova G."/>
            <person name="Teshima H."/>
            <person name="Detter J.C."/>
            <person name="Han C.S."/>
            <person name="Tapia R."/>
            <person name="Land M.L."/>
            <person name="Hauser L."/>
            <person name="Kyrpides N.C."/>
            <person name="Ivanova N.N."/>
            <person name="Pagani I."/>
            <person name="Huntmann M."/>
            <person name="Wei C.L."/>
            <person name="Davenport K.W."/>
            <person name="Daligault H."/>
            <person name="Chain P.S."/>
            <person name="Chen A."/>
            <person name="Mavromatis K."/>
            <person name="Markowitz V."/>
            <person name="Szeto E."/>
            <person name="Mikhailova N."/>
            <person name="Pati A."/>
            <person name="Wagner M."/>
            <person name="Woyke T."/>
            <person name="Ollivier B."/>
            <person name="Klenk H.P."/>
            <person name="Spring S."/>
            <person name="Loy A."/>
        </authorList>
    </citation>
    <scope>NUCLEOTIDE SEQUENCE [LARGE SCALE GENOMIC DNA]</scope>
    <source>
        <strain evidence="3">ATCC BAA-275 / DSM 13257 / NCIMB 13706 / S10</strain>
    </source>
</reference>
<reference evidence="3" key="2">
    <citation type="submission" date="2012-08" db="EMBL/GenBank/DDBJ databases">
        <title>Finished genome of Desulfosporosinus meridiei DSM 13257.</title>
        <authorList>
            <person name="Huntemann M."/>
            <person name="Wei C.-L."/>
            <person name="Han J."/>
            <person name="Detter J.C."/>
            <person name="Han C."/>
            <person name="Davenport K."/>
            <person name="Daligault H."/>
            <person name="Erkkila T."/>
            <person name="Gu W."/>
            <person name="Munk A.C.C."/>
            <person name="Teshima H."/>
            <person name="Xu Y."/>
            <person name="Chain P."/>
            <person name="Tapia R."/>
            <person name="Chen A."/>
            <person name="Krypides N."/>
            <person name="Mavromatis K."/>
            <person name="Markowitz V."/>
            <person name="Szeto E."/>
            <person name="Ivanova N."/>
            <person name="Mikhailova N."/>
            <person name="Ovchinnikova G."/>
            <person name="Pagani I."/>
            <person name="Pati A."/>
            <person name="Goodwin L."/>
            <person name="Peters L."/>
            <person name="Pitluck S."/>
            <person name="Woyke T."/>
            <person name="Pester M."/>
            <person name="Spring S."/>
            <person name="Ollivier B."/>
            <person name="Rattei T."/>
            <person name="Klenk H.-P."/>
            <person name="Wagner M."/>
            <person name="Loy A."/>
        </authorList>
    </citation>
    <scope>NUCLEOTIDE SEQUENCE [LARGE SCALE GENOMIC DNA]</scope>
    <source>
        <strain evidence="3">ATCC BAA-275 / DSM 13257 / NCIMB 13706 / S10</strain>
    </source>
</reference>
<evidence type="ECO:0000256" key="1">
    <source>
        <dbReference type="SAM" id="Phobius"/>
    </source>
</evidence>
<dbReference type="OrthoDB" id="9781069at2"/>
<keyword evidence="1" id="KW-0472">Membrane</keyword>
<keyword evidence="1" id="KW-0812">Transmembrane</keyword>
<feature type="transmembrane region" description="Helical" evidence="1">
    <location>
        <begin position="177"/>
        <end position="196"/>
    </location>
</feature>
<proteinExistence type="predicted"/>
<keyword evidence="3" id="KW-1185">Reference proteome</keyword>
<dbReference type="AlphaFoldDB" id="J7IU56"/>
<feature type="transmembrane region" description="Helical" evidence="1">
    <location>
        <begin position="216"/>
        <end position="235"/>
    </location>
</feature>
<feature type="transmembrane region" description="Helical" evidence="1">
    <location>
        <begin position="5"/>
        <end position="23"/>
    </location>
</feature>
<dbReference type="RefSeq" id="WP_014904164.1">
    <property type="nucleotide sequence ID" value="NC_018515.1"/>
</dbReference>
<feature type="transmembrane region" description="Helical" evidence="1">
    <location>
        <begin position="29"/>
        <end position="51"/>
    </location>
</feature>
<sequence length="284" mass="33153">MSSGMLKILALLFMLIDHIGVYIPDMPVYLRWIGRISAPIFIFCSAWGFTYTSSKKNYLIRLYVASLLMAIIQVCIDIDMNFFRSLFSMCIIIFLIDSYRNKDEKFKKYLCFYLTWQIFSIAICIFLISTRWLSDYTIAYFFSAMFGNIFFLEGGLVFVCLGILINLAKDKKVALSIGYTCFCIAYFAVTVTSYLPLFLSKLYCWGLSFLFDPIEYILDTIVGISPMAVGGSMFFQNYQWMMIMALPFMLAYNKKRGIKIKYFFYIFYPVHIVILFYLGSMIYC</sequence>
<evidence type="ECO:0000313" key="3">
    <source>
        <dbReference type="Proteomes" id="UP000005262"/>
    </source>
</evidence>
<evidence type="ECO:0000313" key="2">
    <source>
        <dbReference type="EMBL" id="AFQ45255.1"/>
    </source>
</evidence>
<feature type="transmembrane region" description="Helical" evidence="1">
    <location>
        <begin position="262"/>
        <end position="283"/>
    </location>
</feature>
<accession>J7IU56</accession>
<dbReference type="eggNOG" id="ENOG502ZC51">
    <property type="taxonomic scope" value="Bacteria"/>
</dbReference>
<dbReference type="HOGENOM" id="CLU_074054_3_0_9"/>
<gene>
    <name evidence="2" type="ordered locus">Desmer_3397</name>
</gene>
<feature type="transmembrane region" description="Helical" evidence="1">
    <location>
        <begin position="58"/>
        <end position="76"/>
    </location>
</feature>
<dbReference type="Pfam" id="PF05857">
    <property type="entry name" value="TraX"/>
    <property type="match status" value="1"/>
</dbReference>
<dbReference type="EMBL" id="CP003629">
    <property type="protein sequence ID" value="AFQ45255.1"/>
    <property type="molecule type" value="Genomic_DNA"/>
</dbReference>
<dbReference type="InterPro" id="IPR008875">
    <property type="entry name" value="TraX"/>
</dbReference>
<feature type="transmembrane region" description="Helical" evidence="1">
    <location>
        <begin position="82"/>
        <end position="99"/>
    </location>
</feature>